<proteinExistence type="predicted"/>
<dbReference type="AlphaFoldDB" id="A0A0F5FQ17"/>
<dbReference type="SUPFAM" id="SSF56281">
    <property type="entry name" value="Metallo-hydrolase/oxidoreductase"/>
    <property type="match status" value="1"/>
</dbReference>
<feature type="domain" description="Metallo-beta-lactamase" evidence="1">
    <location>
        <begin position="1"/>
        <end position="167"/>
    </location>
</feature>
<dbReference type="OrthoDB" id="9803916at2"/>
<sequence>MNAMTLIDRNLHIRAIDTYVDPTVPRARAIITHGHSDHARSGHGAVLATADTIAVMKTRYGEDCAGSFQAVAFGESVVIDDVTITLHPAGHILGSAQVLIEHKGQRVVVTGDYKRLPDATAQPFELIKCDLLVTEATFGLPVFQHPDPKAETARLLRSVEANAERAHLIGAYPLGKAQRVIRLLRDAGYDAPIYLHGAMVRLCELYEERGVALGDLRLVMETSKAELAGKLAVGPPSALKDVWSRRLPDPVLAMASGWMSVKQRARQSGVELPLIISDHADWNELGETIAETGAGTVWVTHGREDALVYYCRKQGLNAEPLNIQGFEDDGGEGEE</sequence>
<dbReference type="PATRIC" id="fig|443610.3.peg.1328"/>
<keyword evidence="3" id="KW-1185">Reference proteome</keyword>
<evidence type="ECO:0000313" key="3">
    <source>
        <dbReference type="Proteomes" id="UP000033632"/>
    </source>
</evidence>
<dbReference type="EMBL" id="JZEX01000126">
    <property type="protein sequence ID" value="KKB10946.1"/>
    <property type="molecule type" value="Genomic_DNA"/>
</dbReference>
<evidence type="ECO:0000259" key="1">
    <source>
        <dbReference type="SMART" id="SM00849"/>
    </source>
</evidence>
<accession>A0A0F5FQ17</accession>
<dbReference type="PANTHER" id="PTHR11203:SF49">
    <property type="entry name" value="BLL1145 PROTEIN"/>
    <property type="match status" value="1"/>
</dbReference>
<organism evidence="2 3">
    <name type="scientific">Devosia geojensis</name>
    <dbReference type="NCBI Taxonomy" id="443610"/>
    <lineage>
        <taxon>Bacteria</taxon>
        <taxon>Pseudomonadati</taxon>
        <taxon>Pseudomonadota</taxon>
        <taxon>Alphaproteobacteria</taxon>
        <taxon>Hyphomicrobiales</taxon>
        <taxon>Devosiaceae</taxon>
        <taxon>Devosia</taxon>
    </lineage>
</organism>
<comment type="caution">
    <text evidence="2">The sequence shown here is derived from an EMBL/GenBank/DDBJ whole genome shotgun (WGS) entry which is preliminary data.</text>
</comment>
<dbReference type="InterPro" id="IPR026360">
    <property type="entry name" value="Xnuc_lig_assoc"/>
</dbReference>
<gene>
    <name evidence="2" type="ORF">VE25_15280</name>
</gene>
<name>A0A0F5FQ17_9HYPH</name>
<reference evidence="2 3" key="1">
    <citation type="submission" date="2015-03" db="EMBL/GenBank/DDBJ databases">
        <authorList>
            <person name="Hassan Y.I."/>
            <person name="Lepp D."/>
            <person name="Li X.-Z."/>
            <person name="Zhou T."/>
        </authorList>
    </citation>
    <scope>NUCLEOTIDE SEQUENCE [LARGE SCALE GENOMIC DNA]</scope>
    <source>
        <strain evidence="2 3">BD-c194</strain>
    </source>
</reference>
<dbReference type="Proteomes" id="UP000033632">
    <property type="component" value="Unassembled WGS sequence"/>
</dbReference>
<dbReference type="Gene3D" id="3.40.50.10890">
    <property type="match status" value="1"/>
</dbReference>
<dbReference type="SMART" id="SM00849">
    <property type="entry name" value="Lactamase_B"/>
    <property type="match status" value="1"/>
</dbReference>
<dbReference type="GO" id="GO:0004521">
    <property type="term" value="F:RNA endonuclease activity"/>
    <property type="evidence" value="ECO:0007669"/>
    <property type="project" value="TreeGrafter"/>
</dbReference>
<evidence type="ECO:0000313" key="2">
    <source>
        <dbReference type="EMBL" id="KKB10946.1"/>
    </source>
</evidence>
<protein>
    <submittedName>
        <fullName evidence="2">Beta-lactamase</fullName>
    </submittedName>
</protein>
<dbReference type="Gene3D" id="3.60.15.10">
    <property type="entry name" value="Ribonuclease Z/Hydroxyacylglutathione hydrolase-like"/>
    <property type="match status" value="1"/>
</dbReference>
<dbReference type="InterPro" id="IPR001279">
    <property type="entry name" value="Metallo-B-lactamas"/>
</dbReference>
<dbReference type="STRING" id="443610.VE25_15280"/>
<dbReference type="PANTHER" id="PTHR11203">
    <property type="entry name" value="CLEAVAGE AND POLYADENYLATION SPECIFICITY FACTOR FAMILY MEMBER"/>
    <property type="match status" value="1"/>
</dbReference>
<dbReference type="InterPro" id="IPR050698">
    <property type="entry name" value="MBL"/>
</dbReference>
<dbReference type="NCBIfam" id="TIGR04122">
    <property type="entry name" value="Xnuc_lig_assoc"/>
    <property type="match status" value="1"/>
</dbReference>
<dbReference type="InterPro" id="IPR036866">
    <property type="entry name" value="RibonucZ/Hydroxyglut_hydro"/>
</dbReference>